<evidence type="ECO:0000313" key="4">
    <source>
        <dbReference type="Proteomes" id="UP000262802"/>
    </source>
</evidence>
<dbReference type="EMBL" id="CP032317">
    <property type="protein sequence ID" value="AYA35654.1"/>
    <property type="molecule type" value="Genomic_DNA"/>
</dbReference>
<proteinExistence type="predicted"/>
<organism evidence="3 4">
    <name type="scientific">Hymenobacter oligotrophus</name>
    <dbReference type="NCBI Taxonomy" id="2319843"/>
    <lineage>
        <taxon>Bacteria</taxon>
        <taxon>Pseudomonadati</taxon>
        <taxon>Bacteroidota</taxon>
        <taxon>Cytophagia</taxon>
        <taxon>Cytophagales</taxon>
        <taxon>Hymenobacteraceae</taxon>
        <taxon>Hymenobacter</taxon>
    </lineage>
</organism>
<name>A0A3B7QUZ3_9BACT</name>
<feature type="region of interest" description="Disordered" evidence="1">
    <location>
        <begin position="295"/>
        <end position="317"/>
    </location>
</feature>
<reference evidence="3 4" key="1">
    <citation type="submission" date="2018-09" db="EMBL/GenBank/DDBJ databases">
        <title>Hymenobacter medium sp. nov., isolated from R2A medium.</title>
        <authorList>
            <person name="Yingchao G."/>
        </authorList>
    </citation>
    <scope>NUCLEOTIDE SEQUENCE [LARGE SCALE GENOMIC DNA]</scope>
    <source>
        <strain evidence="4">sh-6</strain>
    </source>
</reference>
<evidence type="ECO:0000313" key="3">
    <source>
        <dbReference type="EMBL" id="AYA35654.1"/>
    </source>
</evidence>
<dbReference type="RefSeq" id="WP_119443246.1">
    <property type="nucleotide sequence ID" value="NZ_CP032317.1"/>
</dbReference>
<protein>
    <recommendedName>
        <fullName evidence="5">Glycerophosphoryl diester phosphodiesterase membrane domain-containing protein</fullName>
    </recommendedName>
</protein>
<feature type="transmembrane region" description="Helical" evidence="2">
    <location>
        <begin position="90"/>
        <end position="113"/>
    </location>
</feature>
<evidence type="ECO:0008006" key="5">
    <source>
        <dbReference type="Google" id="ProtNLM"/>
    </source>
</evidence>
<dbReference type="KEGG" id="hyh:D3Y59_00465"/>
<evidence type="ECO:0000256" key="1">
    <source>
        <dbReference type="SAM" id="MobiDB-lite"/>
    </source>
</evidence>
<keyword evidence="2" id="KW-0812">Transmembrane</keyword>
<feature type="transmembrane region" description="Helical" evidence="2">
    <location>
        <begin position="253"/>
        <end position="272"/>
    </location>
</feature>
<evidence type="ECO:0000256" key="2">
    <source>
        <dbReference type="SAM" id="Phobius"/>
    </source>
</evidence>
<dbReference type="OrthoDB" id="1049480at2"/>
<keyword evidence="4" id="KW-1185">Reference proteome</keyword>
<keyword evidence="2" id="KW-1133">Transmembrane helix</keyword>
<sequence length="317" mass="34683">MQTSTLAPRTESERAFTSPQDFYRRRDFGQKFEATFAFLGKHGGNLYRVLLVPMLVTMAAMAGLFFSVFSSMPTLERGDISSVQLLMVPAFVGLFIVVMLASLATYAMMYAFVKRRMESPDATAPLTVAEVWAEARPNMLPLLGYGFVAAVLVMLGYMLFFLPGAYLTMAMYLLPCVVVFERADLGQTLSRSVGLIRGKWWSTFGLMMVGGIGVFIVSAAVGGVLGLVFGFMGVFSSDAVGTAGFAFVQSVQMALNMALYPVLFLLLMFQYFNLVERRDGISLQWRVQEIGQTPAAGNAASGTDDTLFRPSYGDPTL</sequence>
<gene>
    <name evidence="3" type="ORF">D3Y59_00465</name>
</gene>
<feature type="transmembrane region" description="Helical" evidence="2">
    <location>
        <begin position="142"/>
        <end position="160"/>
    </location>
</feature>
<feature type="transmembrane region" description="Helical" evidence="2">
    <location>
        <begin position="49"/>
        <end position="70"/>
    </location>
</feature>
<keyword evidence="2" id="KW-0472">Membrane</keyword>
<feature type="transmembrane region" description="Helical" evidence="2">
    <location>
        <begin position="204"/>
        <end position="233"/>
    </location>
</feature>
<accession>A0A3B7QUZ3</accession>
<dbReference type="AlphaFoldDB" id="A0A3B7QUZ3"/>
<dbReference type="Proteomes" id="UP000262802">
    <property type="component" value="Chromosome"/>
</dbReference>